<name>A0A0X3PU46_SCHSO</name>
<dbReference type="InterPro" id="IPR013083">
    <property type="entry name" value="Znf_RING/FYVE/PHD"/>
</dbReference>
<accession>A0A0X3PU46</accession>
<dbReference type="InterPro" id="IPR001841">
    <property type="entry name" value="Znf_RING"/>
</dbReference>
<proteinExistence type="predicted"/>
<evidence type="ECO:0000256" key="4">
    <source>
        <dbReference type="PROSITE-ProRule" id="PRU00175"/>
    </source>
</evidence>
<gene>
    <name evidence="7" type="ORF">TR113533</name>
</gene>
<feature type="compositionally biased region" description="Polar residues" evidence="5">
    <location>
        <begin position="525"/>
        <end position="535"/>
    </location>
</feature>
<evidence type="ECO:0000256" key="2">
    <source>
        <dbReference type="ARBA" id="ARBA00022771"/>
    </source>
</evidence>
<feature type="region of interest" description="Disordered" evidence="5">
    <location>
        <begin position="402"/>
        <end position="463"/>
    </location>
</feature>
<dbReference type="GO" id="GO:0008270">
    <property type="term" value="F:zinc ion binding"/>
    <property type="evidence" value="ECO:0007669"/>
    <property type="project" value="UniProtKB-KW"/>
</dbReference>
<dbReference type="PROSITE" id="PS50089">
    <property type="entry name" value="ZF_RING_2"/>
    <property type="match status" value="1"/>
</dbReference>
<dbReference type="EMBL" id="GEEE01012479">
    <property type="protein sequence ID" value="JAP50746.1"/>
    <property type="molecule type" value="Transcribed_RNA"/>
</dbReference>
<dbReference type="PANTHER" id="PTHR10131:SF94">
    <property type="entry name" value="TNF RECEPTOR-ASSOCIATED FACTOR 4"/>
    <property type="match status" value="1"/>
</dbReference>
<evidence type="ECO:0000256" key="3">
    <source>
        <dbReference type="ARBA" id="ARBA00022833"/>
    </source>
</evidence>
<dbReference type="InterPro" id="IPR018957">
    <property type="entry name" value="Znf_C3HC4_RING-type"/>
</dbReference>
<feature type="compositionally biased region" description="Low complexity" evidence="5">
    <location>
        <begin position="36"/>
        <end position="54"/>
    </location>
</feature>
<evidence type="ECO:0000313" key="7">
    <source>
        <dbReference type="EMBL" id="JAP50746.1"/>
    </source>
</evidence>
<evidence type="ECO:0000256" key="1">
    <source>
        <dbReference type="ARBA" id="ARBA00022723"/>
    </source>
</evidence>
<dbReference type="AlphaFoldDB" id="A0A0X3PU46"/>
<feature type="region of interest" description="Disordered" evidence="5">
    <location>
        <begin position="717"/>
        <end position="788"/>
    </location>
</feature>
<dbReference type="PANTHER" id="PTHR10131">
    <property type="entry name" value="TNF RECEPTOR ASSOCIATED FACTOR"/>
    <property type="match status" value="1"/>
</dbReference>
<feature type="region of interest" description="Disordered" evidence="5">
    <location>
        <begin position="36"/>
        <end position="58"/>
    </location>
</feature>
<feature type="region of interest" description="Disordered" evidence="5">
    <location>
        <begin position="636"/>
        <end position="657"/>
    </location>
</feature>
<feature type="region of interest" description="Disordered" evidence="5">
    <location>
        <begin position="348"/>
        <end position="376"/>
    </location>
</feature>
<keyword evidence="1" id="KW-0479">Metal-binding</keyword>
<sequence length="800" mass="87642">MSEMDDHFGDRAIMAIGIYSFLDNILSELSSAPPALGEGNSLSSNNDLNANELDLTNDDSGTRALSEALLETTFEETNPFLLPSTGRLSDGVSGDEEPTNYLTSRLQALEALQSDDSSSAGEESDRKDEAVAGGYQEDLFLYLSDREKEEFTCSICYAIIKDVYQCQNEHRFCYGCIYTWASGRTSGHDSCPVCRCDGLYAKNDEINERIKSKRVKCRHDSCNWLGFLREYATHMHRYYEPKELKLFSNSLMERIQSKSPSPTAPALLKASPLSDRLEACDELPSSSQLPISLSHSLVQPSEPEVSRLRNRVLVTRNVTQEAPISQTATPVNTNEPLSRLGDMSSWPQEAGEVGSHNWTAPSLPTSSPPLTAPRNLRPLRNAICPQQNLSAENEAAGAFSATRTNRLGPMESPPAIGRLSASRRTRPGLLAASRVRVSSQPSSGILRSRTNPDRTTGGGDAIRNLPFLTQTTASYCETGPRRDLRISLPPPIEVAERTTNFTPRLTSPSLNLPQIDVGSVHISSPRTRLSTQRRQQVVGESPPITTTNTTTLASLRAAETRGTTSKPQLVYRRLVPVRRSEVLEQLRETREQLTTMLNLMTIELEERRRHVLSAAASAHWADRETATEGSGLHMDHRAAEPNVGEGANADAVNAGSSNQSSSAYLLAGTRHFALQHLARLHRIEVLLNEMGSARPGSNSEVRTPAVRPALQAVYPPVSGGLYQSTPRLRRRAREERSSLHRLLRRDSDTNLGVGGDSEMELDSLTAGTDPTQTSRDGQFSTSGSIDGVAATFWGSDDELS</sequence>
<evidence type="ECO:0000259" key="6">
    <source>
        <dbReference type="PROSITE" id="PS50089"/>
    </source>
</evidence>
<evidence type="ECO:0000256" key="5">
    <source>
        <dbReference type="SAM" id="MobiDB-lite"/>
    </source>
</evidence>
<dbReference type="Pfam" id="PF00097">
    <property type="entry name" value="zf-C3HC4"/>
    <property type="match status" value="1"/>
</dbReference>
<keyword evidence="3" id="KW-0862">Zinc</keyword>
<dbReference type="SUPFAM" id="SSF57850">
    <property type="entry name" value="RING/U-box"/>
    <property type="match status" value="1"/>
</dbReference>
<keyword evidence="2 4" id="KW-0863">Zinc-finger</keyword>
<feature type="compositionally biased region" description="Polar residues" evidence="5">
    <location>
        <begin position="436"/>
        <end position="449"/>
    </location>
</feature>
<feature type="compositionally biased region" description="Basic and acidic residues" evidence="5">
    <location>
        <begin position="732"/>
        <end position="748"/>
    </location>
</feature>
<feature type="region of interest" description="Disordered" evidence="5">
    <location>
        <begin position="525"/>
        <end position="546"/>
    </location>
</feature>
<feature type="compositionally biased region" description="Polar residues" evidence="5">
    <location>
        <begin position="765"/>
        <end position="784"/>
    </location>
</feature>
<reference evidence="7" key="1">
    <citation type="submission" date="2016-01" db="EMBL/GenBank/DDBJ databases">
        <title>Reference transcriptome for the parasite Schistocephalus solidus: insights into the molecular evolution of parasitism.</title>
        <authorList>
            <person name="Hebert F.O."/>
            <person name="Grambauer S."/>
            <person name="Barber I."/>
            <person name="Landry C.R."/>
            <person name="Aubin-Horth N."/>
        </authorList>
    </citation>
    <scope>NUCLEOTIDE SEQUENCE</scope>
</reference>
<feature type="domain" description="RING-type" evidence="6">
    <location>
        <begin position="153"/>
        <end position="195"/>
    </location>
</feature>
<dbReference type="Gene3D" id="3.30.40.10">
    <property type="entry name" value="Zinc/RING finger domain, C3HC4 (zinc finger)"/>
    <property type="match status" value="1"/>
</dbReference>
<protein>
    <submittedName>
        <fullName evidence="7">Zinc finger, C3HC4 type (RING finger)</fullName>
    </submittedName>
</protein>
<organism evidence="7">
    <name type="scientific">Schistocephalus solidus</name>
    <name type="common">Tapeworm</name>
    <dbReference type="NCBI Taxonomy" id="70667"/>
    <lineage>
        <taxon>Eukaryota</taxon>
        <taxon>Metazoa</taxon>
        <taxon>Spiralia</taxon>
        <taxon>Lophotrochozoa</taxon>
        <taxon>Platyhelminthes</taxon>
        <taxon>Cestoda</taxon>
        <taxon>Eucestoda</taxon>
        <taxon>Diphyllobothriidea</taxon>
        <taxon>Diphyllobothriidae</taxon>
        <taxon>Schistocephalus</taxon>
    </lineage>
</organism>